<feature type="domain" description="DNA mismatch repair MutH/Type II restriction enzyme Sau3AI" evidence="4">
    <location>
        <begin position="48"/>
        <end position="148"/>
    </location>
</feature>
<dbReference type="GO" id="GO:0016787">
    <property type="term" value="F:hydrolase activity"/>
    <property type="evidence" value="ECO:0007669"/>
    <property type="project" value="UniProtKB-KW"/>
</dbReference>
<accession>A0A078M5E5</accession>
<dbReference type="GO" id="GO:0004519">
    <property type="term" value="F:endonuclease activity"/>
    <property type="evidence" value="ECO:0007669"/>
    <property type="project" value="UniProtKB-KW"/>
</dbReference>
<dbReference type="CDD" id="cd22355">
    <property type="entry name" value="Sau3AI_C"/>
    <property type="match status" value="1"/>
</dbReference>
<keyword evidence="3" id="KW-0378">Hydrolase</keyword>
<dbReference type="AlphaFoldDB" id="A0A078M5E5"/>
<dbReference type="GO" id="GO:0003677">
    <property type="term" value="F:DNA binding"/>
    <property type="evidence" value="ECO:0007669"/>
    <property type="project" value="InterPro"/>
</dbReference>
<keyword evidence="2" id="KW-0255">Endonuclease</keyword>
<name>A0A078M5E5_9BACL</name>
<dbReference type="SMART" id="SM00927">
    <property type="entry name" value="MutH"/>
    <property type="match status" value="1"/>
</dbReference>
<dbReference type="PATRIC" id="fig|1461583.4.peg.630"/>
<dbReference type="HOGENOM" id="CLU_028521_0_0_9"/>
<evidence type="ECO:0000256" key="3">
    <source>
        <dbReference type="ARBA" id="ARBA00022801"/>
    </source>
</evidence>
<dbReference type="InterPro" id="IPR011335">
    <property type="entry name" value="Restrct_endonuc-II-like"/>
</dbReference>
<dbReference type="EMBL" id="LN483073">
    <property type="protein sequence ID" value="CEA00572.1"/>
    <property type="molecule type" value="Genomic_DNA"/>
</dbReference>
<protein>
    <submittedName>
        <fullName evidence="5">Type-2 restriction enzyme Sau3AI</fullName>
    </submittedName>
</protein>
<dbReference type="InterPro" id="IPR011337">
    <property type="entry name" value="DNA_rep_MutH/RE_typeII_Sau3AI"/>
</dbReference>
<evidence type="ECO:0000256" key="1">
    <source>
        <dbReference type="ARBA" id="ARBA00022722"/>
    </source>
</evidence>
<reference evidence="5" key="1">
    <citation type="submission" date="2014-07" db="EMBL/GenBank/DDBJ databases">
        <authorList>
            <person name="Urmite Genomes Urmite Genomes"/>
        </authorList>
    </citation>
    <scope>NUCLEOTIDE SEQUENCE</scope>
    <source>
        <strain evidence="5">13S34_air</strain>
    </source>
</reference>
<dbReference type="SUPFAM" id="SSF52980">
    <property type="entry name" value="Restriction endonuclease-like"/>
    <property type="match status" value="2"/>
</dbReference>
<dbReference type="Pfam" id="PF02976">
    <property type="entry name" value="MutH"/>
    <property type="match status" value="2"/>
</dbReference>
<keyword evidence="1" id="KW-0540">Nuclease</keyword>
<evidence type="ECO:0000256" key="2">
    <source>
        <dbReference type="ARBA" id="ARBA00022759"/>
    </source>
</evidence>
<sequence length="449" mass="51761">MKKFETTEALVNYSATAEQKTFRELCKNKRTVHKGGLGHIIEESFFGYTINSNKEADFKELGIELKVTPIKLNKNGSLSAKERLVLNIINYMEEYQQTFYTSSFWQKNEKLLLFFYLWQDKTDSLDFTITKTYLHTFSEEDLLIIQNDWKIITTKIKNGEAHLLSEGDTSYLGAATKGANASTLREQPNSPILAKQRAYSLKASYMTALVRTLVDPSQLTKFTTKDQLKRLSLPEILQNKFKPLQGMKLEDIATTYDIKLSNAKSRVPQLVSGVLGIKGTKLENIEEFAKANYRFKTIRLEQNGSIKEHMSFPQIDFNEWYHTPFEDSSLFEMFEATTWVFVIFAKDESEQLYFKDLVLWHMPKQLIDTTLRDFYDTTQQILHSGVSVTPTKRGNRNNLPNAKFNGVCHIRPKARDGKDTVTLPCGATITKQSFWLNKEFIVNLINKNH</sequence>
<gene>
    <name evidence="5" type="primary">sau3AIR</name>
    <name evidence="5" type="ORF">BN1050_00656</name>
</gene>
<proteinExistence type="predicted"/>
<dbReference type="REBASE" id="172754">
    <property type="entry name" value="Lsp13S34ORF657P"/>
</dbReference>
<organism evidence="5">
    <name type="scientific">Metalysinibacillus saudimassiliensis</name>
    <dbReference type="NCBI Taxonomy" id="1461583"/>
    <lineage>
        <taxon>Bacteria</taxon>
        <taxon>Bacillati</taxon>
        <taxon>Bacillota</taxon>
        <taxon>Bacilli</taxon>
        <taxon>Bacillales</taxon>
        <taxon>Caryophanaceae</taxon>
        <taxon>Metalysinibacillus</taxon>
    </lineage>
</organism>
<dbReference type="CDD" id="cd22356">
    <property type="entry name" value="Sau3AI_N-like"/>
    <property type="match status" value="1"/>
</dbReference>
<evidence type="ECO:0000313" key="5">
    <source>
        <dbReference type="EMBL" id="CEA00572.1"/>
    </source>
</evidence>
<dbReference type="NCBIfam" id="NF040973">
    <property type="entry name" value="restrict_Sau3AI"/>
    <property type="match status" value="1"/>
</dbReference>
<evidence type="ECO:0000259" key="4">
    <source>
        <dbReference type="SMART" id="SM00927"/>
    </source>
</evidence>
<dbReference type="Gene3D" id="3.40.600.10">
    <property type="entry name" value="DNA mismatch repair MutH/Restriction endonuclease, type II"/>
    <property type="match status" value="2"/>
</dbReference>
<dbReference type="InterPro" id="IPR037057">
    <property type="entry name" value="DNA_rep_MutH/T2_RE_sf"/>
</dbReference>